<evidence type="ECO:0000313" key="2">
    <source>
        <dbReference type="EMBL" id="UTQ11539.2"/>
    </source>
</evidence>
<dbReference type="Proteomes" id="UP001255773">
    <property type="component" value="Segment"/>
</dbReference>
<reference evidence="2" key="1">
    <citation type="submission" date="2021-03" db="EMBL/GenBank/DDBJ databases">
        <title>Complete genome sequence of Cereal Chlorotic mottle virus from Morocco.</title>
        <authorList>
            <person name="Alvarez-Quinto R.A."/>
            <person name="Mollov D."/>
            <person name="Lockhart B.E."/>
        </authorList>
    </citation>
    <scope>NUCLEOTIDE SEQUENCE</scope>
    <source>
        <strain evidence="2">M</strain>
    </source>
</reference>
<feature type="compositionally biased region" description="Polar residues" evidence="1">
    <location>
        <begin position="214"/>
        <end position="224"/>
    </location>
</feature>
<feature type="compositionally biased region" description="Basic and acidic residues" evidence="1">
    <location>
        <begin position="191"/>
        <end position="207"/>
    </location>
</feature>
<protein>
    <submittedName>
        <fullName evidence="2">M</fullName>
    </submittedName>
</protein>
<evidence type="ECO:0000313" key="3">
    <source>
        <dbReference type="Proteomes" id="UP001255773"/>
    </source>
</evidence>
<sequence>MSKLSIHPNNLCPYIISYYYKFGVSTNDISFNLQDDLQKFIKLITKSSLYALYEDDDANKDLQIIGDFDPANRLIFIQHHASSLEFPIVRMDKPIVKLGGGIHYEYITAGGTYEPHNTHRAVVRMKDNREGLMHYKWSWGQEDEDSVTYISGVIYCDLVKLSEAEYDACLESNIPCFDFLAVLQDKWAASRKESADQTEDPKETPQEKKRKSTVMETVSSFFTTKTEKKQNDEDKSVKEFRPIRL</sequence>
<evidence type="ECO:0000256" key="1">
    <source>
        <dbReference type="SAM" id="MobiDB-lite"/>
    </source>
</evidence>
<feature type="compositionally biased region" description="Basic and acidic residues" evidence="1">
    <location>
        <begin position="225"/>
        <end position="245"/>
    </location>
</feature>
<name>A0A976X7I3_9RHAB</name>
<dbReference type="EMBL" id="MW731536">
    <property type="protein sequence ID" value="UTQ11539.2"/>
    <property type="molecule type" value="Genomic_RNA"/>
</dbReference>
<feature type="region of interest" description="Disordered" evidence="1">
    <location>
        <begin position="191"/>
        <end position="245"/>
    </location>
</feature>
<proteinExistence type="predicted"/>
<keyword evidence="3" id="KW-1185">Reference proteome</keyword>
<organism evidence="2 3">
    <name type="scientific">Cereal chlorotic mottle virus</name>
    <dbReference type="NCBI Taxonomy" id="2964312"/>
    <lineage>
        <taxon>Viruses</taxon>
        <taxon>Riboviria</taxon>
        <taxon>Orthornavirae</taxon>
        <taxon>Negarnaviricota</taxon>
        <taxon>Haploviricotina</taxon>
        <taxon>Monjiviricetes</taxon>
        <taxon>Mononegavirales</taxon>
        <taxon>Rhabdoviridae</taxon>
        <taxon>Betarhabdovirinae</taxon>
        <taxon>Gammanucleorhabdovirus</taxon>
        <taxon>Gammanucleorhabdovirus cerealis</taxon>
    </lineage>
</organism>
<accession>A0A976X7I3</accession>